<evidence type="ECO:0000313" key="3">
    <source>
        <dbReference type="Proteomes" id="UP000283709"/>
    </source>
</evidence>
<evidence type="ECO:0000313" key="2">
    <source>
        <dbReference type="EMBL" id="RKF36689.1"/>
    </source>
</evidence>
<accession>A0A3R7I6X7</accession>
<gene>
    <name evidence="2" type="ORF">BCY88_35215</name>
</gene>
<organism evidence="2 3">
    <name type="scientific">Paraburkholderia fungorum</name>
    <dbReference type="NCBI Taxonomy" id="134537"/>
    <lineage>
        <taxon>Bacteria</taxon>
        <taxon>Pseudomonadati</taxon>
        <taxon>Pseudomonadota</taxon>
        <taxon>Betaproteobacteria</taxon>
        <taxon>Burkholderiales</taxon>
        <taxon>Burkholderiaceae</taxon>
        <taxon>Paraburkholderia</taxon>
    </lineage>
</organism>
<dbReference type="EMBL" id="MCAS01000037">
    <property type="protein sequence ID" value="RKF36689.1"/>
    <property type="molecule type" value="Genomic_DNA"/>
</dbReference>
<dbReference type="Pfam" id="PF15978">
    <property type="entry name" value="TnsD"/>
    <property type="match status" value="1"/>
</dbReference>
<dbReference type="OrthoDB" id="9058439at2"/>
<dbReference type="InterPro" id="IPR032750">
    <property type="entry name" value="TnsD_C"/>
</dbReference>
<reference evidence="2 3" key="1">
    <citation type="submission" date="2016-07" db="EMBL/GenBank/DDBJ databases">
        <title>Genome analysis of Burkholderia fungorum ES3-20.</title>
        <authorList>
            <person name="Xu D."/>
            <person name="Yao R."/>
            <person name="Zheng S."/>
        </authorList>
    </citation>
    <scope>NUCLEOTIDE SEQUENCE [LARGE SCALE GENOMIC DNA]</scope>
    <source>
        <strain evidence="2 3">ES3-20</strain>
    </source>
</reference>
<comment type="caution">
    <text evidence="2">The sequence shown here is derived from an EMBL/GenBank/DDBJ whole genome shotgun (WGS) entry which is preliminary data.</text>
</comment>
<dbReference type="AlphaFoldDB" id="A0A3R7I6X7"/>
<protein>
    <recommendedName>
        <fullName evidence="1">Transposon Tn7 transposition protein TnsD C-terminal domain-containing protein</fullName>
    </recommendedName>
</protein>
<evidence type="ECO:0000259" key="1">
    <source>
        <dbReference type="Pfam" id="PF15978"/>
    </source>
</evidence>
<name>A0A3R7I6X7_9BURK</name>
<dbReference type="Proteomes" id="UP000283709">
    <property type="component" value="Unassembled WGS sequence"/>
</dbReference>
<proteinExistence type="predicted"/>
<sequence length="472" mass="52785">MSTYTFFAAAEAESACSILKMVAQTTDSRDAKLAYASFCRHSAPIANSLPCRASRFCAITENYYGPPAVVLVANSLAEWHAIGMTALSREALMRALTDGRVRTPCPSLDALCQCGNRTELECPECARLDQRLLGRSANHTTHCIDYVTRCIHHDALLRCGGAGSRLEALLIHPVSEAAHQNSVRYARWATDLATRSFNRQTAWSEIARLLTERRYLNESNRWSLASLRSDFQRFFSSGFEDPRLTHITEEGDYVESAIRNAARGRPIHPTMVVLLAMFGTEADTLPLRARRTRPLAPQTAKEQREVEEHRSQWLSTCAQHKGTSRSSIRRLSSAAWAWLYRNDRAWLKLNEVSKIRWHGGRRLKAPPTAVETFISSTPEDYRASKHGRPPLPSSYQSRLAFGMRDHAFAQISERLGGAGPHAQLPGRKRIFVTRRVTHALNTVAPGACAQADSSIARIANLRPETVRAHTKR</sequence>
<feature type="domain" description="Transposon Tn7 transposition protein TnsD C-terminal" evidence="1">
    <location>
        <begin position="297"/>
        <end position="351"/>
    </location>
</feature>